<dbReference type="InterPro" id="IPR050327">
    <property type="entry name" value="Proton-linked_MCT"/>
</dbReference>
<dbReference type="Gene3D" id="1.20.1250.20">
    <property type="entry name" value="MFS general substrate transporter like domains"/>
    <property type="match status" value="1"/>
</dbReference>
<feature type="non-terminal residue" evidence="2">
    <location>
        <position position="228"/>
    </location>
</feature>
<accession>A0A0H3YJ57</accession>
<dbReference type="PANTHER" id="PTHR11360:SF260">
    <property type="entry name" value="MFS DOMAIN-CONTAINING PROTEIN"/>
    <property type="match status" value="1"/>
</dbReference>
<feature type="transmembrane region" description="Helical" evidence="1">
    <location>
        <begin position="77"/>
        <end position="96"/>
    </location>
</feature>
<dbReference type="OrthoDB" id="2213137at2759"/>
<keyword evidence="1" id="KW-0812">Transmembrane</keyword>
<feature type="non-terminal residue" evidence="2">
    <location>
        <position position="1"/>
    </location>
</feature>
<evidence type="ECO:0000256" key="1">
    <source>
        <dbReference type="SAM" id="Phobius"/>
    </source>
</evidence>
<evidence type="ECO:0000313" key="2">
    <source>
        <dbReference type="EMBL" id="AKN21514.1"/>
    </source>
</evidence>
<feature type="transmembrane region" description="Helical" evidence="1">
    <location>
        <begin position="198"/>
        <end position="216"/>
    </location>
</feature>
<dbReference type="InterPro" id="IPR036259">
    <property type="entry name" value="MFS_trans_sf"/>
</dbReference>
<dbReference type="EMBL" id="KT163564">
    <property type="protein sequence ID" value="AKN21514.1"/>
    <property type="molecule type" value="mRNA"/>
</dbReference>
<gene>
    <name evidence="2" type="primary">slc16a-19</name>
</gene>
<organism evidence="2">
    <name type="scientific">Schmidtea mediterranea</name>
    <name type="common">Freshwater planarian flatworm</name>
    <dbReference type="NCBI Taxonomy" id="79327"/>
    <lineage>
        <taxon>Eukaryota</taxon>
        <taxon>Metazoa</taxon>
        <taxon>Spiralia</taxon>
        <taxon>Lophotrochozoa</taxon>
        <taxon>Platyhelminthes</taxon>
        <taxon>Rhabditophora</taxon>
        <taxon>Seriata</taxon>
        <taxon>Tricladida</taxon>
        <taxon>Continenticola</taxon>
        <taxon>Geoplanoidea</taxon>
        <taxon>Dugesiidae</taxon>
        <taxon>Schmidtea</taxon>
    </lineage>
</organism>
<dbReference type="InterPro" id="IPR011701">
    <property type="entry name" value="MFS"/>
</dbReference>
<dbReference type="SUPFAM" id="SSF103473">
    <property type="entry name" value="MFS general substrate transporter"/>
    <property type="match status" value="1"/>
</dbReference>
<dbReference type="Pfam" id="PF07690">
    <property type="entry name" value="MFS_1"/>
    <property type="match status" value="1"/>
</dbReference>
<name>A0A0H3YJ57_SCHMD</name>
<dbReference type="GO" id="GO:0008028">
    <property type="term" value="F:monocarboxylic acid transmembrane transporter activity"/>
    <property type="evidence" value="ECO:0007669"/>
    <property type="project" value="TreeGrafter"/>
</dbReference>
<feature type="transmembrane region" description="Helical" evidence="1">
    <location>
        <begin position="39"/>
        <end position="65"/>
    </location>
</feature>
<feature type="transmembrane region" description="Helical" evidence="1">
    <location>
        <begin position="166"/>
        <end position="186"/>
    </location>
</feature>
<protein>
    <submittedName>
        <fullName evidence="2">Slc16a-19</fullName>
    </submittedName>
</protein>
<proteinExistence type="evidence at transcript level"/>
<feature type="transmembrane region" description="Helical" evidence="1">
    <location>
        <begin position="133"/>
        <end position="154"/>
    </location>
</feature>
<dbReference type="PANTHER" id="PTHR11360">
    <property type="entry name" value="MONOCARBOXYLATE TRANSPORTER"/>
    <property type="match status" value="1"/>
</dbReference>
<keyword evidence="1" id="KW-0472">Membrane</keyword>
<feature type="transmembrane region" description="Helical" evidence="1">
    <location>
        <begin position="108"/>
        <end position="127"/>
    </location>
</feature>
<keyword evidence="1" id="KW-1133">Transmembrane helix</keyword>
<dbReference type="AlphaFoldDB" id="A0A0H3YJ57"/>
<sequence length="228" mass="25225">ISMMDNEKKKCEKETINCETISLTTIHLYDVQEAPDGGYGWIVVFAAFCNNMVADGLTFSFGIIFYELMKNHDESHFKTSLFTCLFNGIPLLFGPVTSFLTEKYSCRLIAILGGYITHLGFFLSFFTTSFSTLFLTLSIIAPIGLSFVYIPSIVMVSRYFDKKRAFATGIAVSGSGVGAIVFSPLIEFLCSNYTLKGALLILSGIILHVCVFGLLFKPITISVIDEQK</sequence>
<reference evidence="2" key="1">
    <citation type="journal article" date="2015" name="Elife">
        <title>Stem cells and fluid flow drive cyst formation in an invertebrate excretory organ.</title>
        <authorList>
            <person name="Thi-Kim Vu H."/>
            <person name="Rink J.C."/>
            <person name="McKinney S.A."/>
            <person name="McClain M."/>
            <person name="Lakshmanaperumal N."/>
            <person name="Alexander R."/>
            <person name="Sanchez Alvarado A."/>
        </authorList>
    </citation>
    <scope>NUCLEOTIDE SEQUENCE</scope>
</reference>